<dbReference type="Proteomes" id="UP001165082">
    <property type="component" value="Unassembled WGS sequence"/>
</dbReference>
<evidence type="ECO:0000313" key="1">
    <source>
        <dbReference type="EMBL" id="GMH64906.1"/>
    </source>
</evidence>
<protein>
    <submittedName>
        <fullName evidence="1">Uncharacterized protein</fullName>
    </submittedName>
</protein>
<dbReference type="EMBL" id="BRXZ01003928">
    <property type="protein sequence ID" value="GMH64906.1"/>
    <property type="molecule type" value="Genomic_DNA"/>
</dbReference>
<accession>A0A9W7A6B2</accession>
<proteinExistence type="predicted"/>
<organism evidence="1 2">
    <name type="scientific">Triparma retinervis</name>
    <dbReference type="NCBI Taxonomy" id="2557542"/>
    <lineage>
        <taxon>Eukaryota</taxon>
        <taxon>Sar</taxon>
        <taxon>Stramenopiles</taxon>
        <taxon>Ochrophyta</taxon>
        <taxon>Bolidophyceae</taxon>
        <taxon>Parmales</taxon>
        <taxon>Triparmaceae</taxon>
        <taxon>Triparma</taxon>
    </lineage>
</organism>
<keyword evidence="2" id="KW-1185">Reference proteome</keyword>
<evidence type="ECO:0000313" key="2">
    <source>
        <dbReference type="Proteomes" id="UP001165082"/>
    </source>
</evidence>
<dbReference type="AlphaFoldDB" id="A0A9W7A6B2"/>
<name>A0A9W7A6B2_9STRA</name>
<gene>
    <name evidence="1" type="ORF">TrRE_jg4372</name>
</gene>
<reference evidence="1" key="1">
    <citation type="submission" date="2022-07" db="EMBL/GenBank/DDBJ databases">
        <title>Genome analysis of Parmales, a sister group of diatoms, reveals the evolutionary specialization of diatoms from phago-mixotrophs to photoautotrophs.</title>
        <authorList>
            <person name="Ban H."/>
            <person name="Sato S."/>
            <person name="Yoshikawa S."/>
            <person name="Kazumasa Y."/>
            <person name="Nakamura Y."/>
            <person name="Ichinomiya M."/>
            <person name="Saitoh K."/>
            <person name="Sato N."/>
            <person name="Blanc-Mathieu R."/>
            <person name="Endo H."/>
            <person name="Kuwata A."/>
            <person name="Ogata H."/>
        </authorList>
    </citation>
    <scope>NUCLEOTIDE SEQUENCE</scope>
</reference>
<sequence length="92" mass="10323">ARLIFDIVKEGGLAKVVNVGGVIDGSRLDDIVRRVGNLVGGTETVGDKLRHLEGELNEHERGNFEEFKREVLETLVKNIERRVENAESKRRA</sequence>
<comment type="caution">
    <text evidence="1">The sequence shown here is derived from an EMBL/GenBank/DDBJ whole genome shotgun (WGS) entry which is preliminary data.</text>
</comment>
<feature type="non-terminal residue" evidence="1">
    <location>
        <position position="1"/>
    </location>
</feature>